<gene>
    <name evidence="1" type="ORF">S12H4_15403</name>
</gene>
<accession>X1S2T6</accession>
<sequence>SGKLRIENRLSLADEEFNLTAEVWKEKGGLRIKLKCPKRITDIALGQADQKAPRVYYGHGYCIVEPETFRANFGGHNLSTSHVGFEFEKGISLLTACDNPPDYLEVNPNQRMYALHTHLDATMTFVPSIKEAFDCARKYRPLFDKKAAAGVKRKAGRFVFDIWGGRYAEIAETMKRMIAYGLTDSLLTVHVWQRWGYDYRLPDIYPPQPQLGTIEEMQQIAKVCAEHDIPWGLHDNYIDFYPDAADYSYDHICFTEQGTPIKAWLNKGRDAQSYRWRPDHIMPFVKRNLKLIKPNLKPTHYFIDVFTSLPCFDFYDRQGNFHSMLETRKSWGEAFAWIRNYLGGNAPTTSEAGHDQLIGYLDGSDCQHMTLSPEKGWPHIRISCRDWERVPWFDAVLHDKFSLH</sequence>
<evidence type="ECO:0000313" key="1">
    <source>
        <dbReference type="EMBL" id="GAI87198.1"/>
    </source>
</evidence>
<organism evidence="1">
    <name type="scientific">marine sediment metagenome</name>
    <dbReference type="NCBI Taxonomy" id="412755"/>
    <lineage>
        <taxon>unclassified sequences</taxon>
        <taxon>metagenomes</taxon>
        <taxon>ecological metagenomes</taxon>
    </lineage>
</organism>
<dbReference type="Pfam" id="PF18952">
    <property type="entry name" value="DUF5696"/>
    <property type="match status" value="1"/>
</dbReference>
<reference evidence="1" key="1">
    <citation type="journal article" date="2014" name="Front. Microbiol.">
        <title>High frequency of phylogenetically diverse reductive dehalogenase-homologous genes in deep subseafloor sedimentary metagenomes.</title>
        <authorList>
            <person name="Kawai M."/>
            <person name="Futagami T."/>
            <person name="Toyoda A."/>
            <person name="Takaki Y."/>
            <person name="Nishi S."/>
            <person name="Hori S."/>
            <person name="Arai W."/>
            <person name="Tsubouchi T."/>
            <person name="Morono Y."/>
            <person name="Uchiyama I."/>
            <person name="Ito T."/>
            <person name="Fujiyama A."/>
            <person name="Inagaki F."/>
            <person name="Takami H."/>
        </authorList>
    </citation>
    <scope>NUCLEOTIDE SEQUENCE</scope>
    <source>
        <strain evidence="1">Expedition CK06-06</strain>
    </source>
</reference>
<dbReference type="AlphaFoldDB" id="X1S2T6"/>
<proteinExistence type="predicted"/>
<feature type="non-terminal residue" evidence="1">
    <location>
        <position position="1"/>
    </location>
</feature>
<dbReference type="EMBL" id="BARW01007393">
    <property type="protein sequence ID" value="GAI87198.1"/>
    <property type="molecule type" value="Genomic_DNA"/>
</dbReference>
<feature type="non-terminal residue" evidence="1">
    <location>
        <position position="404"/>
    </location>
</feature>
<comment type="caution">
    <text evidence="1">The sequence shown here is derived from an EMBL/GenBank/DDBJ whole genome shotgun (WGS) entry which is preliminary data.</text>
</comment>
<protein>
    <submittedName>
        <fullName evidence="1">Uncharacterized protein</fullName>
    </submittedName>
</protein>
<name>X1S2T6_9ZZZZ</name>
<dbReference type="InterPro" id="IPR043751">
    <property type="entry name" value="DUF5696"/>
</dbReference>
<dbReference type="Gene3D" id="3.20.20.80">
    <property type="entry name" value="Glycosidases"/>
    <property type="match status" value="1"/>
</dbReference>